<evidence type="ECO:0000256" key="4">
    <source>
        <dbReference type="ARBA" id="ARBA00022692"/>
    </source>
</evidence>
<organism evidence="9 10">
    <name type="scientific">Allobranchiibius huperziae</name>
    <dbReference type="NCBI Taxonomy" id="1874116"/>
    <lineage>
        <taxon>Bacteria</taxon>
        <taxon>Bacillati</taxon>
        <taxon>Actinomycetota</taxon>
        <taxon>Actinomycetes</taxon>
        <taxon>Micrococcales</taxon>
        <taxon>Dermacoccaceae</taxon>
        <taxon>Allobranchiibius</taxon>
    </lineage>
</organism>
<dbReference type="PANTHER" id="PTHR34856">
    <property type="entry name" value="PROTEIN NRFD"/>
    <property type="match status" value="1"/>
</dbReference>
<evidence type="ECO:0000256" key="7">
    <source>
        <dbReference type="SAM" id="MobiDB-lite"/>
    </source>
</evidence>
<feature type="transmembrane region" description="Helical" evidence="8">
    <location>
        <begin position="169"/>
        <end position="189"/>
    </location>
</feature>
<dbReference type="Gene3D" id="1.20.1630.10">
    <property type="entry name" value="Formate dehydrogenase/DMSO reductase domain"/>
    <property type="match status" value="1"/>
</dbReference>
<protein>
    <submittedName>
        <fullName evidence="9">Formate-dependent nitrite reductase membrane component NrfD</fullName>
    </submittedName>
</protein>
<keyword evidence="3" id="KW-1003">Cell membrane</keyword>
<feature type="compositionally biased region" description="Low complexity" evidence="7">
    <location>
        <begin position="301"/>
        <end position="321"/>
    </location>
</feature>
<evidence type="ECO:0000256" key="8">
    <source>
        <dbReference type="SAM" id="Phobius"/>
    </source>
</evidence>
<comment type="subcellular location">
    <subcellularLocation>
        <location evidence="1">Cell membrane</location>
        <topology evidence="1">Multi-pass membrane protein</topology>
    </subcellularLocation>
</comment>
<feature type="transmembrane region" description="Helical" evidence="8">
    <location>
        <begin position="30"/>
        <end position="52"/>
    </location>
</feature>
<dbReference type="InterPro" id="IPR005614">
    <property type="entry name" value="NrfD-like"/>
</dbReference>
<dbReference type="PANTHER" id="PTHR34856:SF2">
    <property type="entry name" value="PROTEIN NRFD"/>
    <property type="match status" value="1"/>
</dbReference>
<evidence type="ECO:0000256" key="5">
    <source>
        <dbReference type="ARBA" id="ARBA00022989"/>
    </source>
</evidence>
<evidence type="ECO:0000313" key="9">
    <source>
        <dbReference type="EMBL" id="NYJ74932.1"/>
    </source>
</evidence>
<dbReference type="InterPro" id="IPR052049">
    <property type="entry name" value="Electron_transfer_protein"/>
</dbReference>
<dbReference type="AlphaFoldDB" id="A0A853DC71"/>
<reference evidence="9 10" key="1">
    <citation type="submission" date="2020-07" db="EMBL/GenBank/DDBJ databases">
        <title>Sequencing the genomes of 1000 actinobacteria strains.</title>
        <authorList>
            <person name="Klenk H.-P."/>
        </authorList>
    </citation>
    <scope>NUCLEOTIDE SEQUENCE [LARGE SCALE GENOMIC DNA]</scope>
    <source>
        <strain evidence="9 10">DSM 29531</strain>
    </source>
</reference>
<evidence type="ECO:0000256" key="3">
    <source>
        <dbReference type="ARBA" id="ARBA00022475"/>
    </source>
</evidence>
<keyword evidence="5 8" id="KW-1133">Transmembrane helix</keyword>
<comment type="similarity">
    <text evidence="2">Belongs to the NrfD family.</text>
</comment>
<dbReference type="Pfam" id="PF03916">
    <property type="entry name" value="NrfD"/>
    <property type="match status" value="1"/>
</dbReference>
<dbReference type="Proteomes" id="UP000571817">
    <property type="component" value="Unassembled WGS sequence"/>
</dbReference>
<keyword evidence="4 8" id="KW-0812">Transmembrane</keyword>
<comment type="caution">
    <text evidence="9">The sequence shown here is derived from an EMBL/GenBank/DDBJ whole genome shotgun (WGS) entry which is preliminary data.</text>
</comment>
<evidence type="ECO:0000256" key="6">
    <source>
        <dbReference type="ARBA" id="ARBA00023136"/>
    </source>
</evidence>
<proteinExistence type="inferred from homology"/>
<evidence type="ECO:0000313" key="10">
    <source>
        <dbReference type="Proteomes" id="UP000571817"/>
    </source>
</evidence>
<dbReference type="GO" id="GO:0005886">
    <property type="term" value="C:plasma membrane"/>
    <property type="evidence" value="ECO:0007669"/>
    <property type="project" value="UniProtKB-SubCell"/>
</dbReference>
<keyword evidence="10" id="KW-1185">Reference proteome</keyword>
<gene>
    <name evidence="9" type="ORF">HNR15_001895</name>
</gene>
<sequence>MSPRRGPEEEFTSYYGRPILKAPTWEPLDIAGYLFAGGLAGASSALAAGAELTGRPALARSTRLTALGAIGVSLAALVHDLGRPARFVNMLRVAKPTSPMSMGSWLLAAYSPLVGLAAGAELVSLPMLRRVAPIAGRGAAVLGAGVATYTAALIGDTAVPTWHDGHRHLPFVFAGSAAASAGGVASALTPLAQSGPARRVAVGAAVAELAATTAMERSGHLSTQTLREGRAHTLMASAKVLTGVGAGVLGALGGRSRVAAAAGGLALAAGSVCLRFGIFEAGRASTLDPRYVIEPQRRSSRSPSAADSAPSETAADAPTGG</sequence>
<feature type="transmembrane region" description="Helical" evidence="8">
    <location>
        <begin position="64"/>
        <end position="82"/>
    </location>
</feature>
<dbReference type="RefSeq" id="WP_179481206.1">
    <property type="nucleotide sequence ID" value="NZ_JACCFW010000001.1"/>
</dbReference>
<dbReference type="EMBL" id="JACCFW010000001">
    <property type="protein sequence ID" value="NYJ74932.1"/>
    <property type="molecule type" value="Genomic_DNA"/>
</dbReference>
<keyword evidence="6 8" id="KW-0472">Membrane</keyword>
<evidence type="ECO:0000256" key="1">
    <source>
        <dbReference type="ARBA" id="ARBA00004651"/>
    </source>
</evidence>
<feature type="transmembrane region" description="Helical" evidence="8">
    <location>
        <begin position="134"/>
        <end position="154"/>
    </location>
</feature>
<accession>A0A853DC71</accession>
<feature type="region of interest" description="Disordered" evidence="7">
    <location>
        <begin position="292"/>
        <end position="321"/>
    </location>
</feature>
<evidence type="ECO:0000256" key="2">
    <source>
        <dbReference type="ARBA" id="ARBA00008929"/>
    </source>
</evidence>
<name>A0A853DC71_9MICO</name>
<feature type="transmembrane region" description="Helical" evidence="8">
    <location>
        <begin position="102"/>
        <end position="122"/>
    </location>
</feature>